<evidence type="ECO:0000313" key="1">
    <source>
        <dbReference type="EMBL" id="SDR02636.1"/>
    </source>
</evidence>
<dbReference type="RefSeq" id="WP_089756676.1">
    <property type="nucleotide sequence ID" value="NZ_FNKL01000004.1"/>
</dbReference>
<gene>
    <name evidence="1" type="ORF">SAMN05421664_3172</name>
</gene>
<proteinExistence type="predicted"/>
<dbReference type="EMBL" id="FNKL01000004">
    <property type="protein sequence ID" value="SDR02636.1"/>
    <property type="molecule type" value="Genomic_DNA"/>
</dbReference>
<dbReference type="Proteomes" id="UP000199627">
    <property type="component" value="Unassembled WGS sequence"/>
</dbReference>
<dbReference type="InterPro" id="IPR039437">
    <property type="entry name" value="FrzH/put_lumazine-bd"/>
</dbReference>
<dbReference type="OrthoDB" id="8445243at2"/>
<dbReference type="STRING" id="311333.SAMN05421664_3172"/>
<dbReference type="AlphaFoldDB" id="A0A1H1FQ17"/>
<dbReference type="InterPro" id="IPR032710">
    <property type="entry name" value="NTF2-like_dom_sf"/>
</dbReference>
<organism evidence="1 2">
    <name type="scientific">Chryseobacterium soldanellicola</name>
    <dbReference type="NCBI Taxonomy" id="311333"/>
    <lineage>
        <taxon>Bacteria</taxon>
        <taxon>Pseudomonadati</taxon>
        <taxon>Bacteroidota</taxon>
        <taxon>Flavobacteriia</taxon>
        <taxon>Flavobacteriales</taxon>
        <taxon>Weeksellaceae</taxon>
        <taxon>Chryseobacterium group</taxon>
        <taxon>Chryseobacterium</taxon>
    </lineage>
</organism>
<keyword evidence="2" id="KW-1185">Reference proteome</keyword>
<reference evidence="2" key="1">
    <citation type="submission" date="2016-10" db="EMBL/GenBank/DDBJ databases">
        <authorList>
            <person name="Varghese N."/>
            <person name="Submissions S."/>
        </authorList>
    </citation>
    <scope>NUCLEOTIDE SEQUENCE [LARGE SCALE GENOMIC DNA]</scope>
    <source>
        <strain evidence="2">DSM 17072</strain>
    </source>
</reference>
<evidence type="ECO:0000313" key="2">
    <source>
        <dbReference type="Proteomes" id="UP000199627"/>
    </source>
</evidence>
<name>A0A1H1FQ17_9FLAO</name>
<accession>A0A1H1FQ17</accession>
<dbReference type="SUPFAM" id="SSF54427">
    <property type="entry name" value="NTF2-like"/>
    <property type="match status" value="1"/>
</dbReference>
<dbReference type="Pfam" id="PF12893">
    <property type="entry name" value="Lumazine_bd_2"/>
    <property type="match status" value="1"/>
</dbReference>
<sequence>MIEKEIRAMLERYFDVLQTQDLNEFDKVFNANCVLYSAQDNNFVVRPFQEYREMVINRKSPVELGSGRKDEVILLDILSDEMAFVKVRLQLFDNIMVDYLNIVKTDGNWSIVSKLFYREGSAV</sequence>
<dbReference type="Gene3D" id="3.10.450.50">
    <property type="match status" value="1"/>
</dbReference>
<protein>
    <submittedName>
        <fullName evidence="1">Putative lumazine-binding</fullName>
    </submittedName>
</protein>